<dbReference type="STRING" id="1858805.M5G646"/>
<dbReference type="Gene3D" id="3.40.50.10490">
    <property type="entry name" value="Glucose-6-phosphate isomerase like protein, domain 1"/>
    <property type="match status" value="1"/>
</dbReference>
<dbReference type="PRINTS" id="PR00395">
    <property type="entry name" value="RIBOSOMALS2"/>
</dbReference>
<dbReference type="InterPro" id="IPR001865">
    <property type="entry name" value="Ribosomal_uS2"/>
</dbReference>
<evidence type="ECO:0000256" key="1">
    <source>
        <dbReference type="ARBA" id="ARBA00006242"/>
    </source>
</evidence>
<sequence>MFSELGSSQTRETAWQAFHSLNRPMSPSELTVSALMASGAHLGHTKQRTRSAFLPYIYGQRANLNIIDLDQTLAMFRRAANFLQLVAQRGGNIMFVGTHVDGVKKAAKKAAERVGYGGYHVSDKWVPGTFTNAAALLGPDIFRGDYLPDAAVFLNPRVNLGALRECHVAMVPTIGIIDTDTDPRIVTYAIPANDESIRTVELVAGVLSVAARNGKRKRVEEEKRAREEAQRAHRQRGY</sequence>
<dbReference type="InterPro" id="IPR005706">
    <property type="entry name" value="Ribosomal_uS2_bac/mit/plastid"/>
</dbReference>
<dbReference type="PROSITE" id="PS00962">
    <property type="entry name" value="RIBOSOMAL_S2_1"/>
    <property type="match status" value="1"/>
</dbReference>
<accession>M5G646</accession>
<evidence type="ECO:0000313" key="4">
    <source>
        <dbReference type="EMBL" id="EJU05726.1"/>
    </source>
</evidence>
<dbReference type="GO" id="GO:0003735">
    <property type="term" value="F:structural constituent of ribosome"/>
    <property type="evidence" value="ECO:0007669"/>
    <property type="project" value="InterPro"/>
</dbReference>
<dbReference type="CDD" id="cd01425">
    <property type="entry name" value="RPS2"/>
    <property type="match status" value="1"/>
</dbReference>
<dbReference type="PANTHER" id="PTHR12534">
    <property type="entry name" value="30S RIBOSOMAL PROTEIN S2 PROKARYOTIC AND ORGANELLAR"/>
    <property type="match status" value="1"/>
</dbReference>
<dbReference type="OMA" id="FQPHHTL"/>
<keyword evidence="3" id="KW-0687">Ribonucleoprotein</keyword>
<dbReference type="HAMAP" id="MF_00291_B">
    <property type="entry name" value="Ribosomal_uS2_B"/>
    <property type="match status" value="1"/>
</dbReference>
<dbReference type="GO" id="GO:0006412">
    <property type="term" value="P:translation"/>
    <property type="evidence" value="ECO:0007669"/>
    <property type="project" value="InterPro"/>
</dbReference>
<evidence type="ECO:0000256" key="3">
    <source>
        <dbReference type="ARBA" id="ARBA00023274"/>
    </source>
</evidence>
<dbReference type="AlphaFoldDB" id="M5G646"/>
<keyword evidence="5" id="KW-1185">Reference proteome</keyword>
<dbReference type="PANTHER" id="PTHR12534:SF0">
    <property type="entry name" value="SMALL RIBOSOMAL SUBUNIT PROTEIN US2M"/>
    <property type="match status" value="1"/>
</dbReference>
<evidence type="ECO:0000256" key="2">
    <source>
        <dbReference type="ARBA" id="ARBA00022980"/>
    </source>
</evidence>
<dbReference type="OrthoDB" id="2320368at2759"/>
<dbReference type="GO" id="GO:0005763">
    <property type="term" value="C:mitochondrial small ribosomal subunit"/>
    <property type="evidence" value="ECO:0007669"/>
    <property type="project" value="TreeGrafter"/>
</dbReference>
<evidence type="ECO:0000313" key="5">
    <source>
        <dbReference type="Proteomes" id="UP000030653"/>
    </source>
</evidence>
<dbReference type="GeneID" id="63691168"/>
<comment type="similarity">
    <text evidence="1">Belongs to the universal ribosomal protein uS2 family.</text>
</comment>
<gene>
    <name evidence="4" type="ORF">DACRYDRAFT_75068</name>
</gene>
<protein>
    <submittedName>
        <fullName evidence="4">Ribosomal protein S2</fullName>
    </submittedName>
</protein>
<dbReference type="Proteomes" id="UP000030653">
    <property type="component" value="Unassembled WGS sequence"/>
</dbReference>
<dbReference type="HOGENOM" id="CLU_040318_4_0_1"/>
<organism evidence="4 5">
    <name type="scientific">Dacryopinax primogenitus (strain DJM 731)</name>
    <name type="common">Brown rot fungus</name>
    <dbReference type="NCBI Taxonomy" id="1858805"/>
    <lineage>
        <taxon>Eukaryota</taxon>
        <taxon>Fungi</taxon>
        <taxon>Dikarya</taxon>
        <taxon>Basidiomycota</taxon>
        <taxon>Agaricomycotina</taxon>
        <taxon>Dacrymycetes</taxon>
        <taxon>Dacrymycetales</taxon>
        <taxon>Dacrymycetaceae</taxon>
        <taxon>Dacryopinax</taxon>
    </lineage>
</organism>
<dbReference type="SUPFAM" id="SSF52313">
    <property type="entry name" value="Ribosomal protein S2"/>
    <property type="match status" value="1"/>
</dbReference>
<dbReference type="RefSeq" id="XP_040632620.1">
    <property type="nucleotide sequence ID" value="XM_040776106.1"/>
</dbReference>
<name>M5G646_DACPD</name>
<keyword evidence="2 4" id="KW-0689">Ribosomal protein</keyword>
<reference evidence="4 5" key="1">
    <citation type="journal article" date="2012" name="Science">
        <title>The Paleozoic origin of enzymatic lignin decomposition reconstructed from 31 fungal genomes.</title>
        <authorList>
            <person name="Floudas D."/>
            <person name="Binder M."/>
            <person name="Riley R."/>
            <person name="Barry K."/>
            <person name="Blanchette R.A."/>
            <person name="Henrissat B."/>
            <person name="Martinez A.T."/>
            <person name="Otillar R."/>
            <person name="Spatafora J.W."/>
            <person name="Yadav J.S."/>
            <person name="Aerts A."/>
            <person name="Benoit I."/>
            <person name="Boyd A."/>
            <person name="Carlson A."/>
            <person name="Copeland A."/>
            <person name="Coutinho P.M."/>
            <person name="de Vries R.P."/>
            <person name="Ferreira P."/>
            <person name="Findley K."/>
            <person name="Foster B."/>
            <person name="Gaskell J."/>
            <person name="Glotzer D."/>
            <person name="Gorecki P."/>
            <person name="Heitman J."/>
            <person name="Hesse C."/>
            <person name="Hori C."/>
            <person name="Igarashi K."/>
            <person name="Jurgens J.A."/>
            <person name="Kallen N."/>
            <person name="Kersten P."/>
            <person name="Kohler A."/>
            <person name="Kuees U."/>
            <person name="Kumar T.K.A."/>
            <person name="Kuo A."/>
            <person name="LaButti K."/>
            <person name="Larrondo L.F."/>
            <person name="Lindquist E."/>
            <person name="Ling A."/>
            <person name="Lombard V."/>
            <person name="Lucas S."/>
            <person name="Lundell T."/>
            <person name="Martin R."/>
            <person name="McLaughlin D.J."/>
            <person name="Morgenstern I."/>
            <person name="Morin E."/>
            <person name="Murat C."/>
            <person name="Nagy L.G."/>
            <person name="Nolan M."/>
            <person name="Ohm R.A."/>
            <person name="Patyshakuliyeva A."/>
            <person name="Rokas A."/>
            <person name="Ruiz-Duenas F.J."/>
            <person name="Sabat G."/>
            <person name="Salamov A."/>
            <person name="Samejima M."/>
            <person name="Schmutz J."/>
            <person name="Slot J.C."/>
            <person name="St John F."/>
            <person name="Stenlid J."/>
            <person name="Sun H."/>
            <person name="Sun S."/>
            <person name="Syed K."/>
            <person name="Tsang A."/>
            <person name="Wiebenga A."/>
            <person name="Young D."/>
            <person name="Pisabarro A."/>
            <person name="Eastwood D.C."/>
            <person name="Martin F."/>
            <person name="Cullen D."/>
            <person name="Grigoriev I.V."/>
            <person name="Hibbett D.S."/>
        </authorList>
    </citation>
    <scope>NUCLEOTIDE SEQUENCE [LARGE SCALE GENOMIC DNA]</scope>
    <source>
        <strain evidence="4 5">DJM-731 SS1</strain>
    </source>
</reference>
<dbReference type="InterPro" id="IPR023591">
    <property type="entry name" value="Ribosomal_uS2_flav_dom_sf"/>
</dbReference>
<proteinExistence type="inferred from homology"/>
<dbReference type="EMBL" id="JH795856">
    <property type="protein sequence ID" value="EJU05726.1"/>
    <property type="molecule type" value="Genomic_DNA"/>
</dbReference>
<dbReference type="Pfam" id="PF00318">
    <property type="entry name" value="Ribosomal_S2"/>
    <property type="match status" value="2"/>
</dbReference>
<dbReference type="InterPro" id="IPR018130">
    <property type="entry name" value="Ribosomal_uS2_CS"/>
</dbReference>